<dbReference type="EMBL" id="KT997882">
    <property type="protein sequence ID" value="ANO58424.1"/>
    <property type="molecule type" value="Genomic_DNA"/>
</dbReference>
<proteinExistence type="predicted"/>
<organism evidence="1">
    <name type="scientific">uncultured Alphaproteobacteria bacterium</name>
    <dbReference type="NCBI Taxonomy" id="91750"/>
    <lineage>
        <taxon>Bacteria</taxon>
        <taxon>Pseudomonadati</taxon>
        <taxon>Pseudomonadota</taxon>
        <taxon>Alphaproteobacteria</taxon>
        <taxon>environmental samples</taxon>
    </lineage>
</organism>
<protein>
    <submittedName>
        <fullName evidence="1">Uncharacterized protein</fullName>
    </submittedName>
</protein>
<dbReference type="EMBL" id="KT997802">
    <property type="protein sequence ID" value="ANO58211.1"/>
    <property type="molecule type" value="Genomic_DNA"/>
</dbReference>
<dbReference type="AlphaFoldDB" id="A0A1B0Z2L7"/>
<name>A0A1B0Z2L7_9PROT</name>
<sequence length="176" mass="18035">MATAKGVEITNLDTTPRTLLESGSGGGTVKVFMDTIAAGTGDIDDNDIILLAEVPSNAKILSIKIFNDDLDSGGSPALATDVGVYNGPIKTSSYAANAVIDRDCYATASAVLQAAVLTGTEVAFEVRNVNAIANFVWEDAGLSSDPGVPLRIALTIETVAATAAAGDITMQVTYAH</sequence>
<accession>A0A1B0Z2L7</accession>
<reference evidence="1" key="1">
    <citation type="submission" date="2015-11" db="EMBL/GenBank/DDBJ databases">
        <title>Genomes of Abundant and Widespread Viruses from the Deep Ocean.</title>
        <authorList>
            <person name="Mizuno C.M."/>
            <person name="Ghai R."/>
            <person name="Saghai A."/>
            <person name="Lopez-Garcia P."/>
            <person name="Rodriguez-Valera F."/>
        </authorList>
    </citation>
    <scope>NUCLEOTIDE SEQUENCE</scope>
</reference>
<evidence type="ECO:0000313" key="1">
    <source>
        <dbReference type="EMBL" id="ANO58424.1"/>
    </source>
</evidence>